<evidence type="ECO:0000256" key="5">
    <source>
        <dbReference type="ARBA" id="ARBA00022729"/>
    </source>
</evidence>
<keyword evidence="6" id="KW-0677">Repeat</keyword>
<feature type="disulfide bond" description="Redox-active" evidence="11">
    <location>
        <begin position="48"/>
        <end position="51"/>
    </location>
</feature>
<dbReference type="EMBL" id="JAFEUZ010000036">
    <property type="protein sequence ID" value="KAG5464552.1"/>
    <property type="molecule type" value="Genomic_DNA"/>
</dbReference>
<dbReference type="InterPro" id="IPR036249">
    <property type="entry name" value="Thioredoxin-like_sf"/>
</dbReference>
<comment type="catalytic activity">
    <reaction evidence="1 13">
        <text>Catalyzes the rearrangement of -S-S- bonds in proteins.</text>
        <dbReference type="EC" id="5.3.4.1"/>
    </reaction>
</comment>
<dbReference type="PROSITE" id="PS00194">
    <property type="entry name" value="THIOREDOXIN_1"/>
    <property type="match status" value="2"/>
</dbReference>
<evidence type="ECO:0000256" key="1">
    <source>
        <dbReference type="ARBA" id="ARBA00001182"/>
    </source>
</evidence>
<protein>
    <recommendedName>
        <fullName evidence="4 13">Protein disulfide-isomerase</fullName>
        <ecNumber evidence="4 13">5.3.4.1</ecNumber>
    </recommendedName>
</protein>
<dbReference type="RefSeq" id="XP_067174489.1">
    <property type="nucleotide sequence ID" value="XM_067318384.1"/>
</dbReference>
<feature type="domain" description="Thioredoxin" evidence="15">
    <location>
        <begin position="340"/>
        <end position="459"/>
    </location>
</feature>
<dbReference type="GO" id="GO:0006457">
    <property type="term" value="P:protein folding"/>
    <property type="evidence" value="ECO:0007669"/>
    <property type="project" value="TreeGrafter"/>
</dbReference>
<comment type="caution">
    <text evidence="16">The sequence shown here is derived from an EMBL/GenBank/DDBJ whole genome shotgun (WGS) entry which is preliminary data.</text>
</comment>
<dbReference type="PANTHER" id="PTHR18929">
    <property type="entry name" value="PROTEIN DISULFIDE ISOMERASE"/>
    <property type="match status" value="1"/>
</dbReference>
<keyword evidence="5 13" id="KW-0732">Signal</keyword>
<evidence type="ECO:0000256" key="10">
    <source>
        <dbReference type="ARBA" id="ARBA00023284"/>
    </source>
</evidence>
<dbReference type="Pfam" id="PF13848">
    <property type="entry name" value="Thioredoxin_6"/>
    <property type="match status" value="1"/>
</dbReference>
<comment type="subcellular location">
    <subcellularLocation>
        <location evidence="2">Endoplasmic reticulum lumen</location>
    </subcellularLocation>
</comment>
<evidence type="ECO:0000256" key="6">
    <source>
        <dbReference type="ARBA" id="ARBA00022737"/>
    </source>
</evidence>
<evidence type="ECO:0000256" key="8">
    <source>
        <dbReference type="ARBA" id="ARBA00023157"/>
    </source>
</evidence>
<dbReference type="KEGG" id="lmat:92510896"/>
<evidence type="ECO:0000256" key="4">
    <source>
        <dbReference type="ARBA" id="ARBA00012723"/>
    </source>
</evidence>
<dbReference type="CDD" id="cd02981">
    <property type="entry name" value="PDI_b_family"/>
    <property type="match status" value="1"/>
</dbReference>
<organism evidence="16 17">
    <name type="scientific">Leishmania martiniquensis</name>
    <dbReference type="NCBI Taxonomy" id="1580590"/>
    <lineage>
        <taxon>Eukaryota</taxon>
        <taxon>Discoba</taxon>
        <taxon>Euglenozoa</taxon>
        <taxon>Kinetoplastea</taxon>
        <taxon>Metakinetoplastina</taxon>
        <taxon>Trypanosomatida</taxon>
        <taxon>Trypanosomatidae</taxon>
        <taxon>Leishmaniinae</taxon>
        <taxon>Leishmania</taxon>
    </lineage>
</organism>
<accession>A0A836GCF5</accession>
<keyword evidence="9 13" id="KW-0413">Isomerase</keyword>
<keyword evidence="10 11" id="KW-0676">Redox-active center</keyword>
<dbReference type="NCBIfam" id="TIGR01130">
    <property type="entry name" value="ER_PDI_fam"/>
    <property type="match status" value="1"/>
</dbReference>
<dbReference type="PRINTS" id="PR00421">
    <property type="entry name" value="THIOREDOXIN"/>
</dbReference>
<evidence type="ECO:0000256" key="9">
    <source>
        <dbReference type="ARBA" id="ARBA00023235"/>
    </source>
</evidence>
<evidence type="ECO:0000256" key="11">
    <source>
        <dbReference type="PIRSR" id="PIRSR605792-51"/>
    </source>
</evidence>
<sequence>MKCIYSVLFLGAFLLCVASAEVQVATKNNFDKVVSSELTLVKFYAPWCGHCKTLAPEFIKAAEMLEGIATLAEVDCTKEEDLATQHEIKGFPTLLMFRNGEMVKTYEGPRTATDIVAFVKSQVGPAMKSIGKSDDLEELKKQTLPLCVVKTANADSEMAALMTKVADTLRSEMNFALVTDASISEVDAMESIAVYRNGTEREAYVGTTPMTTESVKRFLTTAMLDYFGELGHATFRKYMKANQGMPLGWLFIDKNTDPALKGSLVTVAKKYRSQVLLTHIDGDQHGVVARQLGIAEGAKFPAFVIDIDRHHHVMPADIPITVESIVDFVEKYIKGETKESIMSEAVPDKETVNGLTTVVGHTFAQYTDGTRDVMLLFYAPWCGHCKKLHPEYEKVAKSLEDENVIIAKIDATANDFNRERFEISGFPTMYFIAAGKSPIVYEGGRTADAITAFVKSHMTASSAPSGGASPPSGGASPPSGGASPLTEEEDL</sequence>
<feature type="region of interest" description="Disordered" evidence="14">
    <location>
        <begin position="460"/>
        <end position="491"/>
    </location>
</feature>
<evidence type="ECO:0000259" key="15">
    <source>
        <dbReference type="PROSITE" id="PS51352"/>
    </source>
</evidence>
<dbReference type="InterPro" id="IPR013766">
    <property type="entry name" value="Thioredoxin_domain"/>
</dbReference>
<dbReference type="CDD" id="cd02982">
    <property type="entry name" value="PDI_b'_family"/>
    <property type="match status" value="1"/>
</dbReference>
<dbReference type="InterPro" id="IPR005788">
    <property type="entry name" value="PDI_thioredoxin-like_dom"/>
</dbReference>
<comment type="similarity">
    <text evidence="3 12">Belongs to the protein disulfide isomerase family.</text>
</comment>
<name>A0A836GCF5_9TRYP</name>
<keyword evidence="17" id="KW-1185">Reference proteome</keyword>
<evidence type="ECO:0000313" key="16">
    <source>
        <dbReference type="EMBL" id="KAG5464552.1"/>
    </source>
</evidence>
<evidence type="ECO:0000256" key="7">
    <source>
        <dbReference type="ARBA" id="ARBA00022824"/>
    </source>
</evidence>
<dbReference type="CDD" id="cd02961">
    <property type="entry name" value="PDI_a_family"/>
    <property type="match status" value="1"/>
</dbReference>
<feature type="domain" description="Thioredoxin" evidence="15">
    <location>
        <begin position="4"/>
        <end position="124"/>
    </location>
</feature>
<proteinExistence type="inferred from homology"/>
<dbReference type="Pfam" id="PF00085">
    <property type="entry name" value="Thioredoxin"/>
    <property type="match status" value="2"/>
</dbReference>
<dbReference type="EC" id="5.3.4.1" evidence="4 13"/>
<feature type="compositionally biased region" description="Low complexity" evidence="14">
    <location>
        <begin position="460"/>
        <end position="484"/>
    </location>
</feature>
<evidence type="ECO:0000256" key="3">
    <source>
        <dbReference type="ARBA" id="ARBA00006347"/>
    </source>
</evidence>
<dbReference type="SUPFAM" id="SSF52833">
    <property type="entry name" value="Thioredoxin-like"/>
    <property type="match status" value="3"/>
</dbReference>
<keyword evidence="8 11" id="KW-1015">Disulfide bond</keyword>
<evidence type="ECO:0000256" key="14">
    <source>
        <dbReference type="SAM" id="MobiDB-lite"/>
    </source>
</evidence>
<dbReference type="GO" id="GO:0003756">
    <property type="term" value="F:protein disulfide isomerase activity"/>
    <property type="evidence" value="ECO:0007669"/>
    <property type="project" value="UniProtKB-EC"/>
</dbReference>
<evidence type="ECO:0000313" key="17">
    <source>
        <dbReference type="Proteomes" id="UP000673552"/>
    </source>
</evidence>
<dbReference type="AlphaFoldDB" id="A0A836GCF5"/>
<dbReference type="GO" id="GO:0034976">
    <property type="term" value="P:response to endoplasmic reticulum stress"/>
    <property type="evidence" value="ECO:0007669"/>
    <property type="project" value="TreeGrafter"/>
</dbReference>
<dbReference type="GeneID" id="92510896"/>
<dbReference type="PROSITE" id="PS51352">
    <property type="entry name" value="THIOREDOXIN_2"/>
    <property type="match status" value="2"/>
</dbReference>
<reference evidence="16 17" key="1">
    <citation type="submission" date="2021-03" db="EMBL/GenBank/DDBJ databases">
        <title>Leishmania (Mundinia) martiniquensis Genome sequencing and assembly.</title>
        <authorList>
            <person name="Almutairi H."/>
            <person name="Gatherer D."/>
        </authorList>
    </citation>
    <scope>NUCLEOTIDE SEQUENCE [LARGE SCALE GENOMIC DNA]</scope>
    <source>
        <strain evidence="16">LSCM1</strain>
    </source>
</reference>
<feature type="signal peptide" evidence="13">
    <location>
        <begin position="1"/>
        <end position="19"/>
    </location>
</feature>
<dbReference type="OrthoDB" id="427280at2759"/>
<dbReference type="PANTHER" id="PTHR18929:SF246">
    <property type="entry name" value="PROTEIN DISULFIDE ISOMERASE-LIKE 1-4"/>
    <property type="match status" value="1"/>
</dbReference>
<evidence type="ECO:0000256" key="2">
    <source>
        <dbReference type="ARBA" id="ARBA00004319"/>
    </source>
</evidence>
<feature type="disulfide bond" description="Redox-active" evidence="11">
    <location>
        <begin position="382"/>
        <end position="385"/>
    </location>
</feature>
<dbReference type="Gene3D" id="3.40.30.10">
    <property type="entry name" value="Glutaredoxin"/>
    <property type="match status" value="4"/>
</dbReference>
<dbReference type="NCBIfam" id="TIGR01126">
    <property type="entry name" value="pdi_dom"/>
    <property type="match status" value="1"/>
</dbReference>
<dbReference type="InterPro" id="IPR005792">
    <property type="entry name" value="Prot_disulphide_isomerase"/>
</dbReference>
<keyword evidence="7" id="KW-0256">Endoplasmic reticulum</keyword>
<dbReference type="CDD" id="cd02995">
    <property type="entry name" value="PDI_a_PDI_a'_C"/>
    <property type="match status" value="1"/>
</dbReference>
<feature type="chain" id="PRO_5033113491" description="Protein disulfide-isomerase" evidence="13">
    <location>
        <begin position="20"/>
        <end position="491"/>
    </location>
</feature>
<dbReference type="Proteomes" id="UP000673552">
    <property type="component" value="Chromosome 36"/>
</dbReference>
<evidence type="ECO:0000256" key="13">
    <source>
        <dbReference type="RuleBase" id="RU361130"/>
    </source>
</evidence>
<evidence type="ECO:0000256" key="12">
    <source>
        <dbReference type="RuleBase" id="RU004208"/>
    </source>
</evidence>
<gene>
    <name evidence="16" type="ORF">LSCM1_00743</name>
</gene>
<dbReference type="GO" id="GO:0005788">
    <property type="term" value="C:endoplasmic reticulum lumen"/>
    <property type="evidence" value="ECO:0007669"/>
    <property type="project" value="UniProtKB-SubCell"/>
</dbReference>
<dbReference type="InterPro" id="IPR017937">
    <property type="entry name" value="Thioredoxin_CS"/>
</dbReference>